<gene>
    <name evidence="5" type="ORF">CHU95_19640</name>
</gene>
<evidence type="ECO:0000259" key="4">
    <source>
        <dbReference type="PROSITE" id="PS50043"/>
    </source>
</evidence>
<dbReference type="InterPro" id="IPR016032">
    <property type="entry name" value="Sig_transdc_resp-reg_C-effctor"/>
</dbReference>
<keyword evidence="2" id="KW-0238">DNA-binding</keyword>
<reference evidence="5 6" key="1">
    <citation type="submission" date="2017-07" db="EMBL/GenBank/DDBJ databases">
        <title>Niveispirillum cyanobacteriorum sp. nov., isolated from cyanobacterial aggregates in a eutrophic lake.</title>
        <authorList>
            <person name="Cai H."/>
        </authorList>
    </citation>
    <scope>NUCLEOTIDE SEQUENCE [LARGE SCALE GENOMIC DNA]</scope>
    <source>
        <strain evidence="6">TH1-14</strain>
    </source>
</reference>
<dbReference type="PANTHER" id="PTHR44688">
    <property type="entry name" value="DNA-BINDING TRANSCRIPTIONAL ACTIVATOR DEVR_DOSR"/>
    <property type="match status" value="1"/>
</dbReference>
<dbReference type="InterPro" id="IPR000792">
    <property type="entry name" value="Tscrpt_reg_LuxR_C"/>
</dbReference>
<dbReference type="Proteomes" id="UP000216998">
    <property type="component" value="Unassembled WGS sequence"/>
</dbReference>
<accession>A0A255YQ68</accession>
<comment type="caution">
    <text evidence="5">The sequence shown here is derived from an EMBL/GenBank/DDBJ whole genome shotgun (WGS) entry which is preliminary data.</text>
</comment>
<keyword evidence="1" id="KW-0805">Transcription regulation</keyword>
<dbReference type="InterPro" id="IPR011006">
    <property type="entry name" value="CheY-like_superfamily"/>
</dbReference>
<proteinExistence type="predicted"/>
<evidence type="ECO:0000256" key="1">
    <source>
        <dbReference type="ARBA" id="ARBA00023015"/>
    </source>
</evidence>
<dbReference type="EMBL" id="NOXU01000032">
    <property type="protein sequence ID" value="OYQ31377.1"/>
    <property type="molecule type" value="Genomic_DNA"/>
</dbReference>
<name>A0A255YQ68_9PROT</name>
<organism evidence="5 6">
    <name type="scientific">Niveispirillum lacus</name>
    <dbReference type="NCBI Taxonomy" id="1981099"/>
    <lineage>
        <taxon>Bacteria</taxon>
        <taxon>Pseudomonadati</taxon>
        <taxon>Pseudomonadota</taxon>
        <taxon>Alphaproteobacteria</taxon>
        <taxon>Rhodospirillales</taxon>
        <taxon>Azospirillaceae</taxon>
        <taxon>Niveispirillum</taxon>
    </lineage>
</organism>
<evidence type="ECO:0000313" key="6">
    <source>
        <dbReference type="Proteomes" id="UP000216998"/>
    </source>
</evidence>
<dbReference type="SUPFAM" id="SSF52172">
    <property type="entry name" value="CheY-like"/>
    <property type="match status" value="1"/>
</dbReference>
<dbReference type="Gene3D" id="1.10.10.10">
    <property type="entry name" value="Winged helix-like DNA-binding domain superfamily/Winged helix DNA-binding domain"/>
    <property type="match status" value="1"/>
</dbReference>
<dbReference type="Gene3D" id="3.40.50.2300">
    <property type="match status" value="1"/>
</dbReference>
<dbReference type="RefSeq" id="WP_094458052.1">
    <property type="nucleotide sequence ID" value="NZ_NOXU01000032.1"/>
</dbReference>
<dbReference type="PANTHER" id="PTHR44688:SF16">
    <property type="entry name" value="DNA-BINDING TRANSCRIPTIONAL ACTIVATOR DEVR_DOSR"/>
    <property type="match status" value="1"/>
</dbReference>
<evidence type="ECO:0000256" key="3">
    <source>
        <dbReference type="ARBA" id="ARBA00023163"/>
    </source>
</evidence>
<keyword evidence="3" id="KW-0804">Transcription</keyword>
<keyword evidence="6" id="KW-1185">Reference proteome</keyword>
<dbReference type="GO" id="GO:0003677">
    <property type="term" value="F:DNA binding"/>
    <property type="evidence" value="ECO:0007669"/>
    <property type="project" value="UniProtKB-KW"/>
</dbReference>
<dbReference type="Pfam" id="PF00196">
    <property type="entry name" value="GerE"/>
    <property type="match status" value="1"/>
</dbReference>
<dbReference type="CDD" id="cd06170">
    <property type="entry name" value="LuxR_C_like"/>
    <property type="match status" value="1"/>
</dbReference>
<sequence>MRLILIDHEAAFVTRVRQVARRAGLVEPVDEVADLSALARLAERNPQLTLVGMVSTTMAVRGAIKEFVQRCPQVPLIAVGGNDPERMRAALGEGARAYVRRGDVGEELPNALDVVRDGGVFVPPVVAMRPGGEPLMTVAGPVPAGFFREDAGKQLTPRQREILSMIRSGRNNQEIADTLDLTVGTVKIHITAIFKALGVRNRTQAMVAADWLDLPILAQRVPTEA</sequence>
<protein>
    <recommendedName>
        <fullName evidence="4">HTH luxR-type domain-containing protein</fullName>
    </recommendedName>
</protein>
<dbReference type="OrthoDB" id="9814495at2"/>
<dbReference type="GO" id="GO:0006355">
    <property type="term" value="P:regulation of DNA-templated transcription"/>
    <property type="evidence" value="ECO:0007669"/>
    <property type="project" value="InterPro"/>
</dbReference>
<dbReference type="InterPro" id="IPR036388">
    <property type="entry name" value="WH-like_DNA-bd_sf"/>
</dbReference>
<dbReference type="SUPFAM" id="SSF46894">
    <property type="entry name" value="C-terminal effector domain of the bipartite response regulators"/>
    <property type="match status" value="1"/>
</dbReference>
<dbReference type="AlphaFoldDB" id="A0A255YQ68"/>
<feature type="domain" description="HTH luxR-type" evidence="4">
    <location>
        <begin position="148"/>
        <end position="213"/>
    </location>
</feature>
<dbReference type="PROSITE" id="PS50043">
    <property type="entry name" value="HTH_LUXR_2"/>
    <property type="match status" value="1"/>
</dbReference>
<evidence type="ECO:0000313" key="5">
    <source>
        <dbReference type="EMBL" id="OYQ31377.1"/>
    </source>
</evidence>
<evidence type="ECO:0000256" key="2">
    <source>
        <dbReference type="ARBA" id="ARBA00023125"/>
    </source>
</evidence>
<dbReference type="SMART" id="SM00421">
    <property type="entry name" value="HTH_LUXR"/>
    <property type="match status" value="1"/>
</dbReference>
<dbReference type="PRINTS" id="PR00038">
    <property type="entry name" value="HTHLUXR"/>
</dbReference>